<feature type="compositionally biased region" description="Gly residues" evidence="1">
    <location>
        <begin position="408"/>
        <end position="419"/>
    </location>
</feature>
<evidence type="ECO:0000256" key="1">
    <source>
        <dbReference type="SAM" id="MobiDB-lite"/>
    </source>
</evidence>
<keyword evidence="4" id="KW-1185">Reference proteome</keyword>
<evidence type="ECO:0000313" key="3">
    <source>
        <dbReference type="EMBL" id="KAJ7021803.1"/>
    </source>
</evidence>
<organism evidence="3 4">
    <name type="scientific">Mycena alexandri</name>
    <dbReference type="NCBI Taxonomy" id="1745969"/>
    <lineage>
        <taxon>Eukaryota</taxon>
        <taxon>Fungi</taxon>
        <taxon>Dikarya</taxon>
        <taxon>Basidiomycota</taxon>
        <taxon>Agaricomycotina</taxon>
        <taxon>Agaricomycetes</taxon>
        <taxon>Agaricomycetidae</taxon>
        <taxon>Agaricales</taxon>
        <taxon>Marasmiineae</taxon>
        <taxon>Mycenaceae</taxon>
        <taxon>Mycena</taxon>
    </lineage>
</organism>
<dbReference type="AlphaFoldDB" id="A0AAD6WP45"/>
<protein>
    <submittedName>
        <fullName evidence="3">Uncharacterized protein</fullName>
    </submittedName>
</protein>
<reference evidence="3" key="1">
    <citation type="submission" date="2023-03" db="EMBL/GenBank/DDBJ databases">
        <title>Massive genome expansion in bonnet fungi (Mycena s.s.) driven by repeated elements and novel gene families across ecological guilds.</title>
        <authorList>
            <consortium name="Lawrence Berkeley National Laboratory"/>
            <person name="Harder C.B."/>
            <person name="Miyauchi S."/>
            <person name="Viragh M."/>
            <person name="Kuo A."/>
            <person name="Thoen E."/>
            <person name="Andreopoulos B."/>
            <person name="Lu D."/>
            <person name="Skrede I."/>
            <person name="Drula E."/>
            <person name="Henrissat B."/>
            <person name="Morin E."/>
            <person name="Kohler A."/>
            <person name="Barry K."/>
            <person name="LaButti K."/>
            <person name="Morin E."/>
            <person name="Salamov A."/>
            <person name="Lipzen A."/>
            <person name="Mereny Z."/>
            <person name="Hegedus B."/>
            <person name="Baldrian P."/>
            <person name="Stursova M."/>
            <person name="Weitz H."/>
            <person name="Taylor A."/>
            <person name="Grigoriev I.V."/>
            <person name="Nagy L.G."/>
            <person name="Martin F."/>
            <person name="Kauserud H."/>
        </authorList>
    </citation>
    <scope>NUCLEOTIDE SEQUENCE</scope>
    <source>
        <strain evidence="3">CBHHK200</strain>
    </source>
</reference>
<sequence>MFTDQRKGYVTQTKQELESGVNLNGLYLSAAKIAGSFNATTNNTQGVVVGAGGGSVAAGARHARTDFLGGEGTLSLESTKTGEVVAKTTNERRIIVIIMIGEKKTPTEDEFKSKAPRLQKKEAAALPHPEHEPYATAARVPNGCTAYALSALGSYAAGKFECAVGLIPRASVTAVAVHRAIRRCLGVVGKVDTSDGRRELHRRPARRLGVLFVKPVKYVEGEKGDGLESNEQKKTHPAGKHTNPLAISVGLALPAEHRAPHGEYDHYTPAAAKSAYRTCAAHARAHAPACSVGVVELKDEAQASVMSHASDVGRVTQPRPGGRSGLRPASTASRTRHSSTSPAARTRSPCPSPALSRLVDGRAGGRDGTGESRIVDAEAGRKRAGEWGMGRRTEEAARAADTAEARGDGGSGWRPQDGGGEGRLRAEMQCGDGGRGAPGIGSRKGGSGGPCAVEAGGRGRRAGVVREAAGACVKRRDGEVGVGSWVGARCSRDGPGWGAGAAQQCGGGCQVGAVDAELGTQRGAQRGGQSRDEKGGVAGAGRVRCWVALGCGRPYSALSVPSEVPGVPTWGAAVGGLMILDFDTANLQYRFWGRTLRQSRAIRLLMVFNHLFLISRSDAPPFSRITLITKTPYQRTHSICDLNLWRRRDRRNQPAESLKGNANALNISPAECARLIKYREHHGWSAEWLAPVIIIETACANEGSMNESAGDEEKKGTYLPKLTRRQSALRADNQSTDGGASIEANMIECAKLAKVRLTFSAWT</sequence>
<comment type="caution">
    <text evidence="3">The sequence shown here is derived from an EMBL/GenBank/DDBJ whole genome shotgun (WGS) entry which is preliminary data.</text>
</comment>
<feature type="compositionally biased region" description="Gly residues" evidence="1">
    <location>
        <begin position="431"/>
        <end position="449"/>
    </location>
</feature>
<feature type="region of interest" description="Disordered" evidence="1">
    <location>
        <begin position="306"/>
        <end position="458"/>
    </location>
</feature>
<feature type="compositionally biased region" description="Basic and acidic residues" evidence="1">
    <location>
        <begin position="223"/>
        <end position="234"/>
    </location>
</feature>
<feature type="compositionally biased region" description="Basic and acidic residues" evidence="1">
    <location>
        <begin position="359"/>
        <end position="407"/>
    </location>
</feature>
<evidence type="ECO:0000313" key="4">
    <source>
        <dbReference type="Proteomes" id="UP001218188"/>
    </source>
</evidence>
<accession>A0AAD6WP45</accession>
<feature type="region of interest" description="Disordered" evidence="1">
    <location>
        <begin position="223"/>
        <end position="244"/>
    </location>
</feature>
<feature type="compositionally biased region" description="Low complexity" evidence="1">
    <location>
        <begin position="327"/>
        <end position="349"/>
    </location>
</feature>
<name>A0AAD6WP45_9AGAR</name>
<dbReference type="EMBL" id="JARJCM010000223">
    <property type="protein sequence ID" value="KAJ7021803.1"/>
    <property type="molecule type" value="Genomic_DNA"/>
</dbReference>
<evidence type="ECO:0000313" key="2">
    <source>
        <dbReference type="EMBL" id="KAJ7020300.1"/>
    </source>
</evidence>
<proteinExistence type="predicted"/>
<dbReference type="Proteomes" id="UP001218188">
    <property type="component" value="Unassembled WGS sequence"/>
</dbReference>
<dbReference type="EMBL" id="JARJCM010000268">
    <property type="protein sequence ID" value="KAJ7020300.1"/>
    <property type="molecule type" value="Genomic_DNA"/>
</dbReference>
<gene>
    <name evidence="3" type="ORF">C8F04DRAFT_1195118</name>
    <name evidence="2" type="ORF">C8F04DRAFT_1196822</name>
</gene>